<dbReference type="EMBL" id="RJVU01022182">
    <property type="protein sequence ID" value="ROL50150.1"/>
    <property type="molecule type" value="Genomic_DNA"/>
</dbReference>
<reference evidence="1 2" key="1">
    <citation type="submission" date="2018-10" db="EMBL/GenBank/DDBJ databases">
        <title>Genome assembly for a Yunnan-Guizhou Plateau 3E fish, Anabarilius grahami (Regan), and its evolutionary and genetic applications.</title>
        <authorList>
            <person name="Jiang W."/>
        </authorList>
    </citation>
    <scope>NUCLEOTIDE SEQUENCE [LARGE SCALE GENOMIC DNA]</scope>
    <source>
        <strain evidence="1">AG-KIZ</strain>
        <tissue evidence="1">Muscle</tissue>
    </source>
</reference>
<keyword evidence="2" id="KW-1185">Reference proteome</keyword>
<comment type="caution">
    <text evidence="1">The sequence shown here is derived from an EMBL/GenBank/DDBJ whole genome shotgun (WGS) entry which is preliminary data.</text>
</comment>
<organism evidence="1 2">
    <name type="scientific">Anabarilius grahami</name>
    <name type="common">Kanglang fish</name>
    <name type="synonym">Barilius grahami</name>
    <dbReference type="NCBI Taxonomy" id="495550"/>
    <lineage>
        <taxon>Eukaryota</taxon>
        <taxon>Metazoa</taxon>
        <taxon>Chordata</taxon>
        <taxon>Craniata</taxon>
        <taxon>Vertebrata</taxon>
        <taxon>Euteleostomi</taxon>
        <taxon>Actinopterygii</taxon>
        <taxon>Neopterygii</taxon>
        <taxon>Teleostei</taxon>
        <taxon>Ostariophysi</taxon>
        <taxon>Cypriniformes</taxon>
        <taxon>Xenocyprididae</taxon>
        <taxon>Xenocypridinae</taxon>
        <taxon>Xenocypridinae incertae sedis</taxon>
        <taxon>Anabarilius</taxon>
    </lineage>
</organism>
<dbReference type="Proteomes" id="UP000281406">
    <property type="component" value="Unassembled WGS sequence"/>
</dbReference>
<sequence>MRVRERMSVGKDVVIAMERCRANTNKPVCSLWPISIEHRFIHLLPEFCHIKLTSALNFTPPSINSYISPERLNLGMTEASETKRAPVQYISFDFQITEDKEEK</sequence>
<evidence type="ECO:0000313" key="2">
    <source>
        <dbReference type="Proteomes" id="UP000281406"/>
    </source>
</evidence>
<evidence type="ECO:0000313" key="1">
    <source>
        <dbReference type="EMBL" id="ROL50150.1"/>
    </source>
</evidence>
<name>A0A3N0YVX9_ANAGA</name>
<protein>
    <submittedName>
        <fullName evidence="1">Uncharacterized protein</fullName>
    </submittedName>
</protein>
<dbReference type="AlphaFoldDB" id="A0A3N0YVX9"/>
<gene>
    <name evidence="1" type="ORF">DPX16_15191</name>
</gene>
<proteinExistence type="predicted"/>
<accession>A0A3N0YVX9</accession>